<evidence type="ECO:0000313" key="10">
    <source>
        <dbReference type="Proteomes" id="UP000444721"/>
    </source>
</evidence>
<keyword evidence="2" id="KW-0378">Hydrolase</keyword>
<keyword evidence="10" id="KW-1185">Reference proteome</keyword>
<dbReference type="InterPro" id="IPR036627">
    <property type="entry name" value="CobW-likC_sf"/>
</dbReference>
<evidence type="ECO:0000313" key="9">
    <source>
        <dbReference type="EMBL" id="KAF0983737.1"/>
    </source>
</evidence>
<protein>
    <recommendedName>
        <fullName evidence="8">CobW C-terminal domain-containing protein</fullName>
    </recommendedName>
</protein>
<dbReference type="GeneID" id="68114870"/>
<dbReference type="SUPFAM" id="SSF48452">
    <property type="entry name" value="TPR-like"/>
    <property type="match status" value="1"/>
</dbReference>
<evidence type="ECO:0000259" key="8">
    <source>
        <dbReference type="SMART" id="SM00833"/>
    </source>
</evidence>
<dbReference type="VEuPathDB" id="AmoebaDB:NfTy_006890"/>
<evidence type="ECO:0000256" key="5">
    <source>
        <dbReference type="ARBA" id="ARBA00049117"/>
    </source>
</evidence>
<feature type="region of interest" description="Disordered" evidence="7">
    <location>
        <begin position="561"/>
        <end position="582"/>
    </location>
</feature>
<dbReference type="InterPro" id="IPR003495">
    <property type="entry name" value="CobW/HypB/UreG_nucleotide-bd"/>
</dbReference>
<dbReference type="PANTHER" id="PTHR43603">
    <property type="entry name" value="COBW DOMAIN-CONTAINING PROTEIN DDB_G0274527"/>
    <property type="match status" value="1"/>
</dbReference>
<comment type="catalytic activity">
    <reaction evidence="5">
        <text>GTP + H2O = GDP + phosphate + H(+)</text>
        <dbReference type="Rhea" id="RHEA:19669"/>
        <dbReference type="ChEBI" id="CHEBI:15377"/>
        <dbReference type="ChEBI" id="CHEBI:15378"/>
        <dbReference type="ChEBI" id="CHEBI:37565"/>
        <dbReference type="ChEBI" id="CHEBI:43474"/>
        <dbReference type="ChEBI" id="CHEBI:58189"/>
    </reaction>
    <physiologicalReaction direction="left-to-right" evidence="5">
        <dbReference type="Rhea" id="RHEA:19670"/>
    </physiologicalReaction>
</comment>
<gene>
    <name evidence="9" type="ORF">FDP41_007652</name>
</gene>
<dbReference type="InterPro" id="IPR019734">
    <property type="entry name" value="TPR_rpt"/>
</dbReference>
<dbReference type="VEuPathDB" id="AmoebaDB:FDP41_007652"/>
<dbReference type="Proteomes" id="UP000444721">
    <property type="component" value="Unassembled WGS sequence"/>
</dbReference>
<dbReference type="EMBL" id="VFQX01000004">
    <property type="protein sequence ID" value="KAF0983737.1"/>
    <property type="molecule type" value="Genomic_DNA"/>
</dbReference>
<reference evidence="9 10" key="1">
    <citation type="journal article" date="2019" name="Sci. Rep.">
        <title>Nanopore sequencing improves the draft genome of the human pathogenic amoeba Naegleria fowleri.</title>
        <authorList>
            <person name="Liechti N."/>
            <person name="Schurch N."/>
            <person name="Bruggmann R."/>
            <person name="Wittwer M."/>
        </authorList>
    </citation>
    <scope>NUCLEOTIDE SEQUENCE [LARGE SCALE GENOMIC DNA]</scope>
    <source>
        <strain evidence="9 10">ATCC 30894</strain>
    </source>
</reference>
<evidence type="ECO:0000256" key="2">
    <source>
        <dbReference type="ARBA" id="ARBA00022801"/>
    </source>
</evidence>
<evidence type="ECO:0000256" key="1">
    <source>
        <dbReference type="ARBA" id="ARBA00022741"/>
    </source>
</evidence>
<proteinExistence type="inferred from homology"/>
<dbReference type="InterPro" id="IPR027417">
    <property type="entry name" value="P-loop_NTPase"/>
</dbReference>
<accession>A0A6A5C301</accession>
<comment type="caution">
    <text evidence="9">The sequence shown here is derived from an EMBL/GenBank/DDBJ whole genome shotgun (WGS) entry which is preliminary data.</text>
</comment>
<evidence type="ECO:0000256" key="4">
    <source>
        <dbReference type="ARBA" id="ARBA00034320"/>
    </source>
</evidence>
<dbReference type="GO" id="GO:0016787">
    <property type="term" value="F:hydrolase activity"/>
    <property type="evidence" value="ECO:0007669"/>
    <property type="project" value="UniProtKB-KW"/>
</dbReference>
<evidence type="ECO:0000256" key="6">
    <source>
        <dbReference type="PROSITE-ProRule" id="PRU00339"/>
    </source>
</evidence>
<dbReference type="GO" id="GO:0000166">
    <property type="term" value="F:nucleotide binding"/>
    <property type="evidence" value="ECO:0007669"/>
    <property type="project" value="UniProtKB-KW"/>
</dbReference>
<dbReference type="AlphaFoldDB" id="A0A6A5C301"/>
<dbReference type="SMART" id="SM00028">
    <property type="entry name" value="TPR"/>
    <property type="match status" value="3"/>
</dbReference>
<evidence type="ECO:0000256" key="3">
    <source>
        <dbReference type="ARBA" id="ARBA00023186"/>
    </source>
</evidence>
<dbReference type="InterPro" id="IPR011990">
    <property type="entry name" value="TPR-like_helical_dom_sf"/>
</dbReference>
<dbReference type="Pfam" id="PF13181">
    <property type="entry name" value="TPR_8"/>
    <property type="match status" value="3"/>
</dbReference>
<keyword evidence="1" id="KW-0547">Nucleotide-binding</keyword>
<dbReference type="Gene3D" id="3.40.50.300">
    <property type="entry name" value="P-loop containing nucleotide triphosphate hydrolases"/>
    <property type="match status" value="1"/>
</dbReference>
<keyword evidence="6" id="KW-0802">TPR repeat</keyword>
<feature type="compositionally biased region" description="Polar residues" evidence="7">
    <location>
        <begin position="133"/>
        <end position="149"/>
    </location>
</feature>
<dbReference type="OMA" id="WSQAGPN"/>
<dbReference type="PANTHER" id="PTHR43603:SF1">
    <property type="entry name" value="ZINC-REGULATED GTPASE METALLOPROTEIN ACTIVATOR 1"/>
    <property type="match status" value="1"/>
</dbReference>
<feature type="domain" description="CobW C-terminal" evidence="8">
    <location>
        <begin position="415"/>
        <end position="534"/>
    </location>
</feature>
<dbReference type="Gene3D" id="3.30.1220.10">
    <property type="entry name" value="CobW-like, C-terminal domain"/>
    <property type="match status" value="1"/>
</dbReference>
<keyword evidence="3" id="KW-0143">Chaperone</keyword>
<feature type="repeat" description="TPR" evidence="6">
    <location>
        <begin position="41"/>
        <end position="74"/>
    </location>
</feature>
<dbReference type="Pfam" id="PF02492">
    <property type="entry name" value="cobW"/>
    <property type="match status" value="1"/>
</dbReference>
<dbReference type="RefSeq" id="XP_044568450.1">
    <property type="nucleotide sequence ID" value="XM_044711420.1"/>
</dbReference>
<comment type="similarity">
    <text evidence="4">Belongs to the SIMIBI class G3E GTPase family. ZNG1 subfamily.</text>
</comment>
<dbReference type="VEuPathDB" id="AmoebaDB:NF0016190"/>
<dbReference type="Pfam" id="PF07683">
    <property type="entry name" value="CobW_C"/>
    <property type="match status" value="1"/>
</dbReference>
<sequence>MTSQECLNEFIQKGNQLVFENKFEEAIEMFSQAIELNPQNPFVYDMRASVYILMDEYEKAVRDSEQAMELKPSWPQPYFRKGLALSLYGDLEEAILILNAGLEICPTHASMSKLRNDLIEIMKKQQESETPQKESSVLNETQSDNSSFSLGVEDLEPFSEEEKLPVTILCGFLGAGKTTLLNYILQNKQGLKVAVIVNDMSEVNIDVELVKQTSTLSRTEEKMVEMTNGCICCTLREDLLQEVAKLAKQKKFDYLLIESTGIAELLPIAQTFFFQDNYGKMLSHYTKLDTLVTLVDCFNFMKDYSSDDTLSSRHMGINENDNRNVVDLLLDQIDFANVIILNKTDLISEEKLHKLEAIIRKLNPEAVILKSQYSHVDLKSILNTGLFNYEKALKSPGWVRELQKEHTPETEEYGISSFVYRRRRPFMPQRLYECIQNEKLRGIIRSKGFFWLASDNATLYEWSTAGPTFSFAPKSIWFASLSEEKKQHFSQEQIEHIMKETKFEGEYGDRRQEIVFIGNNMNKEELIQTLDSCLLTDEEMSHGMQFWELTYENPFRQFIQEQQQQHYKRHDDTHSHNHHHSH</sequence>
<dbReference type="SUPFAM" id="SSF52540">
    <property type="entry name" value="P-loop containing nucleoside triphosphate hydrolases"/>
    <property type="match status" value="1"/>
</dbReference>
<dbReference type="InterPro" id="IPR051927">
    <property type="entry name" value="Zn_Chap_cDPG_Synth"/>
</dbReference>
<organism evidence="9 10">
    <name type="scientific">Naegleria fowleri</name>
    <name type="common">Brain eating amoeba</name>
    <dbReference type="NCBI Taxonomy" id="5763"/>
    <lineage>
        <taxon>Eukaryota</taxon>
        <taxon>Discoba</taxon>
        <taxon>Heterolobosea</taxon>
        <taxon>Tetramitia</taxon>
        <taxon>Eutetramitia</taxon>
        <taxon>Vahlkampfiidae</taxon>
        <taxon>Naegleria</taxon>
    </lineage>
</organism>
<name>A0A6A5C301_NAEFO</name>
<dbReference type="PROSITE" id="PS50005">
    <property type="entry name" value="TPR"/>
    <property type="match status" value="2"/>
</dbReference>
<feature type="repeat" description="TPR" evidence="6">
    <location>
        <begin position="7"/>
        <end position="40"/>
    </location>
</feature>
<feature type="region of interest" description="Disordered" evidence="7">
    <location>
        <begin position="124"/>
        <end position="150"/>
    </location>
</feature>
<dbReference type="SMART" id="SM00833">
    <property type="entry name" value="CobW_C"/>
    <property type="match status" value="1"/>
</dbReference>
<evidence type="ECO:0000256" key="7">
    <source>
        <dbReference type="SAM" id="MobiDB-lite"/>
    </source>
</evidence>
<dbReference type="OrthoDB" id="272672at2759"/>
<dbReference type="CDD" id="cd03112">
    <property type="entry name" value="CobW-like"/>
    <property type="match status" value="1"/>
</dbReference>
<dbReference type="InterPro" id="IPR011629">
    <property type="entry name" value="CobW-like_C"/>
</dbReference>
<dbReference type="Gene3D" id="1.25.40.10">
    <property type="entry name" value="Tetratricopeptide repeat domain"/>
    <property type="match status" value="1"/>
</dbReference>